<evidence type="ECO:0000256" key="6">
    <source>
        <dbReference type="ARBA" id="ARBA00022723"/>
    </source>
</evidence>
<dbReference type="GO" id="GO:0004087">
    <property type="term" value="F:carbamoyl-phosphate synthase (ammonia) activity"/>
    <property type="evidence" value="ECO:0007669"/>
    <property type="project" value="UniProtKB-EC"/>
</dbReference>
<sequence>KLPQEIQNTLKDQMINLAKSLNVVGLVNAQFAIRKNKVFIIEVNPRASRTVPFVSKATGNQLAKIAAKTMIGIPLKDQEIKTSTSMKFYSVKSPVFPFNKFPDTDPILGPEMKSTGEVMGTGRTFGEAYIKAQNATGITIPQSGTVFISVRDPDKTTSLLKLAEFLAKKEFKIIATDGTSRFFNDNNIQSSHINKVHEGKPHIVDLIRKGLIDLIINTTEGKQSIEESLSIRAEAVIRNVTYYTSL</sequence>
<keyword evidence="4" id="KW-0436">Ligase</keyword>
<evidence type="ECO:0000256" key="13">
    <source>
        <dbReference type="ARBA" id="ARBA00047359"/>
    </source>
</evidence>
<keyword evidence="12" id="KW-0464">Manganese</keyword>
<dbReference type="Pfam" id="PF02142">
    <property type="entry name" value="MGS"/>
    <property type="match status" value="1"/>
</dbReference>
<dbReference type="SUPFAM" id="SSF52335">
    <property type="entry name" value="Methylglyoxal synthase-like"/>
    <property type="match status" value="1"/>
</dbReference>
<dbReference type="SMART" id="SM00851">
    <property type="entry name" value="MGS"/>
    <property type="match status" value="1"/>
</dbReference>
<keyword evidence="8" id="KW-0547">Nucleotide-binding</keyword>
<evidence type="ECO:0000256" key="2">
    <source>
        <dbReference type="ARBA" id="ARBA00009799"/>
    </source>
</evidence>
<keyword evidence="11" id="KW-0665">Pyrimidine biosynthesis</keyword>
<dbReference type="PANTHER" id="PTHR11405">
    <property type="entry name" value="CARBAMOYLTRANSFERASE FAMILY MEMBER"/>
    <property type="match status" value="1"/>
</dbReference>
<keyword evidence="6" id="KW-0479">Metal-binding</keyword>
<keyword evidence="9" id="KW-0067">ATP-binding</keyword>
<dbReference type="Gene3D" id="3.40.50.1380">
    <property type="entry name" value="Methylglyoxal synthase-like domain"/>
    <property type="match status" value="1"/>
</dbReference>
<comment type="catalytic activity">
    <reaction evidence="14">
        <text>hydrogencarbonate + L-glutamine + 2 ATP + H2O = carbamoyl phosphate + L-glutamate + 2 ADP + phosphate + 2 H(+)</text>
        <dbReference type="Rhea" id="RHEA:18633"/>
        <dbReference type="ChEBI" id="CHEBI:15377"/>
        <dbReference type="ChEBI" id="CHEBI:15378"/>
        <dbReference type="ChEBI" id="CHEBI:17544"/>
        <dbReference type="ChEBI" id="CHEBI:29985"/>
        <dbReference type="ChEBI" id="CHEBI:30616"/>
        <dbReference type="ChEBI" id="CHEBI:43474"/>
        <dbReference type="ChEBI" id="CHEBI:58228"/>
        <dbReference type="ChEBI" id="CHEBI:58359"/>
        <dbReference type="ChEBI" id="CHEBI:456216"/>
        <dbReference type="EC" id="6.3.5.5"/>
    </reaction>
</comment>
<dbReference type="InterPro" id="IPR011607">
    <property type="entry name" value="MGS-like_dom"/>
</dbReference>
<feature type="domain" description="ATP-grasp" evidence="15">
    <location>
        <begin position="2"/>
        <end position="71"/>
    </location>
</feature>
<gene>
    <name evidence="17" type="ORF">METZ01_LOCUS470747</name>
</gene>
<evidence type="ECO:0000256" key="5">
    <source>
        <dbReference type="ARBA" id="ARBA00022605"/>
    </source>
</evidence>
<dbReference type="FunFam" id="3.30.470.20:FF:000026">
    <property type="entry name" value="Carbamoyl-phosphate synthase large chain"/>
    <property type="match status" value="1"/>
</dbReference>
<dbReference type="UniPathway" id="UPA00070">
    <property type="reaction ID" value="UER00115"/>
</dbReference>
<protein>
    <submittedName>
        <fullName evidence="17">Uncharacterized protein</fullName>
    </submittedName>
</protein>
<comment type="pathway">
    <text evidence="1">Amino-acid biosynthesis; L-arginine biosynthesis; carbamoyl phosphate from bicarbonate: step 1/1.</text>
</comment>
<dbReference type="GO" id="GO:0004088">
    <property type="term" value="F:carbamoyl-phosphate synthase (glutamine-hydrolyzing) activity"/>
    <property type="evidence" value="ECO:0007669"/>
    <property type="project" value="UniProtKB-EC"/>
</dbReference>
<keyword evidence="5" id="KW-0028">Amino-acid biosynthesis</keyword>
<dbReference type="CDD" id="cd01424">
    <property type="entry name" value="MGS_CPS_II"/>
    <property type="match status" value="1"/>
</dbReference>
<dbReference type="GO" id="GO:0044205">
    <property type="term" value="P:'de novo' UMP biosynthetic process"/>
    <property type="evidence" value="ECO:0007669"/>
    <property type="project" value="UniProtKB-UniPathway"/>
</dbReference>
<dbReference type="EMBL" id="UINC01199461">
    <property type="protein sequence ID" value="SVE17893.1"/>
    <property type="molecule type" value="Genomic_DNA"/>
</dbReference>
<dbReference type="Gene3D" id="3.30.470.20">
    <property type="entry name" value="ATP-grasp fold, B domain"/>
    <property type="match status" value="1"/>
</dbReference>
<organism evidence="17">
    <name type="scientific">marine metagenome</name>
    <dbReference type="NCBI Taxonomy" id="408172"/>
    <lineage>
        <taxon>unclassified sequences</taxon>
        <taxon>metagenomes</taxon>
        <taxon>ecological metagenomes</taxon>
    </lineage>
</organism>
<keyword evidence="10" id="KW-0460">Magnesium</keyword>
<dbReference type="InterPro" id="IPR005479">
    <property type="entry name" value="CPAse_ATP-bd"/>
</dbReference>
<comment type="catalytic activity">
    <reaction evidence="13">
        <text>hydrogencarbonate + NH4(+) + 2 ATP = carbamoyl phosphate + 2 ADP + phosphate + 2 H(+)</text>
        <dbReference type="Rhea" id="RHEA:18029"/>
        <dbReference type="ChEBI" id="CHEBI:15378"/>
        <dbReference type="ChEBI" id="CHEBI:17544"/>
        <dbReference type="ChEBI" id="CHEBI:28938"/>
        <dbReference type="ChEBI" id="CHEBI:30616"/>
        <dbReference type="ChEBI" id="CHEBI:43474"/>
        <dbReference type="ChEBI" id="CHEBI:58228"/>
        <dbReference type="ChEBI" id="CHEBI:456216"/>
        <dbReference type="EC" id="6.3.4.16"/>
    </reaction>
</comment>
<feature type="domain" description="MGS-like" evidence="16">
    <location>
        <begin position="138"/>
        <end position="246"/>
    </location>
</feature>
<proteinExistence type="inferred from homology"/>
<evidence type="ECO:0000256" key="9">
    <source>
        <dbReference type="ARBA" id="ARBA00022840"/>
    </source>
</evidence>
<dbReference type="PROSITE" id="PS00867">
    <property type="entry name" value="CPSASE_2"/>
    <property type="match status" value="1"/>
</dbReference>
<feature type="non-terminal residue" evidence="17">
    <location>
        <position position="1"/>
    </location>
</feature>
<dbReference type="GO" id="GO:0046872">
    <property type="term" value="F:metal ion binding"/>
    <property type="evidence" value="ECO:0007669"/>
    <property type="project" value="UniProtKB-KW"/>
</dbReference>
<dbReference type="InterPro" id="IPR005483">
    <property type="entry name" value="CPSase_dom"/>
</dbReference>
<evidence type="ECO:0000256" key="14">
    <source>
        <dbReference type="ARBA" id="ARBA00048816"/>
    </source>
</evidence>
<dbReference type="InterPro" id="IPR036914">
    <property type="entry name" value="MGS-like_dom_sf"/>
</dbReference>
<name>A0A383BDI5_9ZZZZ</name>
<evidence type="ECO:0000256" key="8">
    <source>
        <dbReference type="ARBA" id="ARBA00022741"/>
    </source>
</evidence>
<dbReference type="GO" id="GO:0006541">
    <property type="term" value="P:glutamine metabolic process"/>
    <property type="evidence" value="ECO:0007669"/>
    <property type="project" value="TreeGrafter"/>
</dbReference>
<evidence type="ECO:0000259" key="16">
    <source>
        <dbReference type="PROSITE" id="PS51855"/>
    </source>
</evidence>
<dbReference type="GO" id="GO:0005737">
    <property type="term" value="C:cytoplasm"/>
    <property type="evidence" value="ECO:0007669"/>
    <property type="project" value="TreeGrafter"/>
</dbReference>
<dbReference type="InterPro" id="IPR011761">
    <property type="entry name" value="ATP-grasp"/>
</dbReference>
<dbReference type="AlphaFoldDB" id="A0A383BDI5"/>
<evidence type="ECO:0000256" key="7">
    <source>
        <dbReference type="ARBA" id="ARBA00022737"/>
    </source>
</evidence>
<evidence type="ECO:0000313" key="17">
    <source>
        <dbReference type="EMBL" id="SVE17893.1"/>
    </source>
</evidence>
<dbReference type="InterPro" id="IPR033937">
    <property type="entry name" value="MGS_CPS_CarB"/>
</dbReference>
<feature type="non-terminal residue" evidence="17">
    <location>
        <position position="246"/>
    </location>
</feature>
<comment type="similarity">
    <text evidence="2">Belongs to the CarB family.</text>
</comment>
<dbReference type="PROSITE" id="PS51855">
    <property type="entry name" value="MGS"/>
    <property type="match status" value="1"/>
</dbReference>
<evidence type="ECO:0000256" key="11">
    <source>
        <dbReference type="ARBA" id="ARBA00022975"/>
    </source>
</evidence>
<dbReference type="Pfam" id="PF02786">
    <property type="entry name" value="CPSase_L_D2"/>
    <property type="match status" value="1"/>
</dbReference>
<evidence type="ECO:0000259" key="15">
    <source>
        <dbReference type="PROSITE" id="PS50975"/>
    </source>
</evidence>
<dbReference type="SUPFAM" id="SSF56059">
    <property type="entry name" value="Glutathione synthetase ATP-binding domain-like"/>
    <property type="match status" value="1"/>
</dbReference>
<accession>A0A383BDI5</accession>
<dbReference type="PROSITE" id="PS50975">
    <property type="entry name" value="ATP_GRASP"/>
    <property type="match status" value="1"/>
</dbReference>
<reference evidence="17" key="1">
    <citation type="submission" date="2018-05" db="EMBL/GenBank/DDBJ databases">
        <authorList>
            <person name="Lanie J.A."/>
            <person name="Ng W.-L."/>
            <person name="Kazmierczak K.M."/>
            <person name="Andrzejewski T.M."/>
            <person name="Davidsen T.M."/>
            <person name="Wayne K.J."/>
            <person name="Tettelin H."/>
            <person name="Glass J.I."/>
            <person name="Rusch D."/>
            <person name="Podicherti R."/>
            <person name="Tsui H.-C.T."/>
            <person name="Winkler M.E."/>
        </authorList>
    </citation>
    <scope>NUCLEOTIDE SEQUENCE</scope>
</reference>
<evidence type="ECO:0000256" key="3">
    <source>
        <dbReference type="ARBA" id="ARBA00022571"/>
    </source>
</evidence>
<evidence type="ECO:0000256" key="12">
    <source>
        <dbReference type="ARBA" id="ARBA00023211"/>
    </source>
</evidence>
<keyword evidence="3" id="KW-0055">Arginine biosynthesis</keyword>
<dbReference type="GO" id="GO:0006526">
    <property type="term" value="P:L-arginine biosynthetic process"/>
    <property type="evidence" value="ECO:0007669"/>
    <property type="project" value="UniProtKB-KW"/>
</dbReference>
<evidence type="ECO:0000256" key="1">
    <source>
        <dbReference type="ARBA" id="ARBA00005077"/>
    </source>
</evidence>
<dbReference type="GO" id="GO:0005524">
    <property type="term" value="F:ATP binding"/>
    <property type="evidence" value="ECO:0007669"/>
    <property type="project" value="UniProtKB-KW"/>
</dbReference>
<evidence type="ECO:0000256" key="10">
    <source>
        <dbReference type="ARBA" id="ARBA00022842"/>
    </source>
</evidence>
<dbReference type="PRINTS" id="PR00098">
    <property type="entry name" value="CPSASE"/>
</dbReference>
<keyword evidence="7" id="KW-0677">Repeat</keyword>
<dbReference type="PANTHER" id="PTHR11405:SF53">
    <property type="entry name" value="CARBAMOYL-PHOSPHATE SYNTHASE [AMMONIA], MITOCHONDRIAL"/>
    <property type="match status" value="1"/>
</dbReference>
<evidence type="ECO:0000256" key="4">
    <source>
        <dbReference type="ARBA" id="ARBA00022598"/>
    </source>
</evidence>